<comment type="caution">
    <text evidence="3">The sequence shown here is derived from an EMBL/GenBank/DDBJ whole genome shotgun (WGS) entry which is preliminary data.</text>
</comment>
<dbReference type="GO" id="GO:0000175">
    <property type="term" value="F:3'-5'-RNA exonuclease activity"/>
    <property type="evidence" value="ECO:0007669"/>
    <property type="project" value="InterPro"/>
</dbReference>
<dbReference type="PANTHER" id="PTHR11046:SF29">
    <property type="match status" value="1"/>
</dbReference>
<dbReference type="PANTHER" id="PTHR11046">
    <property type="entry name" value="OLIGORIBONUCLEASE, MITOCHONDRIAL"/>
    <property type="match status" value="1"/>
</dbReference>
<reference evidence="3 4" key="1">
    <citation type="journal article" date="2021" name="Elife">
        <title>Chloroplast acquisition without the gene transfer in kleptoplastic sea slugs, Plakobranchus ocellatus.</title>
        <authorList>
            <person name="Maeda T."/>
            <person name="Takahashi S."/>
            <person name="Yoshida T."/>
            <person name="Shimamura S."/>
            <person name="Takaki Y."/>
            <person name="Nagai Y."/>
            <person name="Toyoda A."/>
            <person name="Suzuki Y."/>
            <person name="Arimoto A."/>
            <person name="Ishii H."/>
            <person name="Satoh N."/>
            <person name="Nishiyama T."/>
            <person name="Hasebe M."/>
            <person name="Maruyama T."/>
            <person name="Minagawa J."/>
            <person name="Obokata J."/>
            <person name="Shigenobu S."/>
        </authorList>
    </citation>
    <scope>NUCLEOTIDE SEQUENCE [LARGE SCALE GENOMIC DNA]</scope>
</reference>
<evidence type="ECO:0000313" key="3">
    <source>
        <dbReference type="EMBL" id="GFN87124.1"/>
    </source>
</evidence>
<keyword evidence="1" id="KW-0378">Hydrolase</keyword>
<accession>A0AAV3YV97</accession>
<evidence type="ECO:0000313" key="4">
    <source>
        <dbReference type="Proteomes" id="UP000735302"/>
    </source>
</evidence>
<gene>
    <name evidence="3" type="ORF">PoB_001363000</name>
</gene>
<evidence type="ECO:0000256" key="1">
    <source>
        <dbReference type="ARBA" id="ARBA00022722"/>
    </source>
</evidence>
<protein>
    <submittedName>
        <fullName evidence="3">Uncharacterized protein</fullName>
    </submittedName>
</protein>
<dbReference type="Proteomes" id="UP000735302">
    <property type="component" value="Unassembled WGS sequence"/>
</dbReference>
<feature type="coiled-coil region" evidence="2">
    <location>
        <begin position="264"/>
        <end position="393"/>
    </location>
</feature>
<keyword evidence="4" id="KW-1185">Reference proteome</keyword>
<keyword evidence="1" id="KW-0540">Nuclease</keyword>
<organism evidence="3 4">
    <name type="scientific">Plakobranchus ocellatus</name>
    <dbReference type="NCBI Taxonomy" id="259542"/>
    <lineage>
        <taxon>Eukaryota</taxon>
        <taxon>Metazoa</taxon>
        <taxon>Spiralia</taxon>
        <taxon>Lophotrochozoa</taxon>
        <taxon>Mollusca</taxon>
        <taxon>Gastropoda</taxon>
        <taxon>Heterobranchia</taxon>
        <taxon>Euthyneura</taxon>
        <taxon>Panpulmonata</taxon>
        <taxon>Sacoglossa</taxon>
        <taxon>Placobranchoidea</taxon>
        <taxon>Plakobranchidae</taxon>
        <taxon>Plakobranchus</taxon>
    </lineage>
</organism>
<dbReference type="EMBL" id="BLXT01001660">
    <property type="protein sequence ID" value="GFN87124.1"/>
    <property type="molecule type" value="Genomic_DNA"/>
</dbReference>
<evidence type="ECO:0000256" key="2">
    <source>
        <dbReference type="SAM" id="Coils"/>
    </source>
</evidence>
<proteinExistence type="predicted"/>
<sequence length="1066" mass="121969">MDGAADQPSETSLSDETQHGDSAWKFNFLSLLKLDLQDPFYDALKSNFFMTGKGRRPKLPDVKLTNKLLLQLFGLKVEKGATWAEMMEWFQRLLPAQPLTKGKFEHRVEKVLIAAHGLRHKGRDVELLHFLETPLDLNELPQPLSCLGLNRTVLLGDPLNFTPPLDCVITNRIVSELDNFRSREGFPHTFLYAWVKQLGNVTLTFSQLRYKLSFTLKKIKEMKKNKINLDEFLDMSIFKKESSLSSGSNTQVKLDQGCTCASDLKLLKENLTKSKDKIKKLEEVIQNQSVKLHVLDEEQKKMKSLKDLSNVEKDLVKQIKELKRENNQLSSDLSNIQATKLYKNNSYLKKQNKIMHVKNSDLKKNNSYLQQEMHNLKEEINLLKSKIKIEQTSKLRYLNELKTEKSTTATLMDAIKADEGDRQIKVREEKYNQFSDNIRLTYMALQGEANVAASNCTKVVQIVSQHMFNTNLASSDLPSCSAALNFADEAHHVSKYQIVDYIRKSNHFTLATDGTSRQKKHFIERHIILDDGTAMSVGFTEVASDDAQTLLEKTIDMFNDLCEVYTTSNKITDSDQLLKEIVVKMKSLMSDRASVMKLFDKRIAEFKNDLLGEETSTHFLFCNAHFLLGLSKATEDALKIIETDIIEADNKPLGRDTDSTFSNFVNSVESAACRLIRLSAEVLGPRGDEKNGCREEWLAYCSSQGIKSIFTSFRSNRFNNLFENASAVIYHHSSVLSFLSDYCSHCNLKLKSIIADFEDVRLVHIIAAMSLFHVLFSAPYWSLMNSSVSYGQFPAYVQKMEKTLEIWSNSLVHIEDAKSVFEDFKFISSNNKTLEFINSLPSADKSSVLCSFKIISQHCFKVLKRQLADFLDGGPFAGVIKDDIQTVLNTCPLTNLIGERMFGDLDFDMTKRRHASTHLRSTINMWKHNRTSQWMGKLNWLKARKLLSAARKHRADWKRKSKLSEKSVKDIIKQRIMENNRKKKEKETEVAEKRLELFNTIISHGGFCTTKSDVDKLYRGPNAVENLKAQLRYRKFVLNEKNVKLSGNKKELYSRLLELLGLKNSS</sequence>
<dbReference type="InterPro" id="IPR022894">
    <property type="entry name" value="Oligoribonuclease"/>
</dbReference>
<dbReference type="AlphaFoldDB" id="A0AAV3YV97"/>
<keyword evidence="2" id="KW-0175">Coiled coil</keyword>
<name>A0AAV3YV97_9GAST</name>